<dbReference type="KEGG" id="mama:GII36_03270"/>
<dbReference type="EMBL" id="CP045921">
    <property type="protein sequence ID" value="QHN42860.1"/>
    <property type="molecule type" value="Genomic_DNA"/>
</dbReference>
<protein>
    <submittedName>
        <fullName evidence="1">Uncharacterized protein</fullName>
    </submittedName>
</protein>
<dbReference type="AlphaFoldDB" id="A0A857MQF7"/>
<gene>
    <name evidence="1" type="ORF">GII36_03270</name>
</gene>
<proteinExistence type="predicted"/>
<keyword evidence="2" id="KW-1185">Reference proteome</keyword>
<evidence type="ECO:0000313" key="1">
    <source>
        <dbReference type="EMBL" id="QHN42860.1"/>
    </source>
</evidence>
<sequence length="57" mass="6331">MSLICKSRQSTVTVEEITWAMLNQVRHAEDSGKQLLDITPIHDTEPFDDAKSTNSAA</sequence>
<name>A0A857MQF7_9BACT</name>
<dbReference type="Proteomes" id="UP001059824">
    <property type="component" value="Chromosome"/>
</dbReference>
<organism evidence="1 2">
    <name type="scientific">Candidatus Mycosynbacter amalyticus</name>
    <dbReference type="NCBI Taxonomy" id="2665156"/>
    <lineage>
        <taxon>Bacteria</taxon>
        <taxon>Candidatus Saccharimonadota</taxon>
        <taxon>Candidatus Saccharimonadota incertae sedis</taxon>
        <taxon>Candidatus Mycosynbacter</taxon>
    </lineage>
</organism>
<reference evidence="1" key="1">
    <citation type="journal article" date="2021" name="Nat. Microbiol.">
        <title>Cocultivation of an ultrasmall environmental parasitic bacterium with lytic ability against bacteria associated with wastewater foams.</title>
        <authorList>
            <person name="Batinovic S."/>
            <person name="Rose J.J.A."/>
            <person name="Ratcliffe J."/>
            <person name="Seviour R.J."/>
            <person name="Petrovski S."/>
        </authorList>
    </citation>
    <scope>NUCLEOTIDE SEQUENCE</scope>
    <source>
        <strain evidence="1">JR1</strain>
    </source>
</reference>
<accession>A0A857MQF7</accession>
<dbReference type="RefSeq" id="WP_260762423.1">
    <property type="nucleotide sequence ID" value="NZ_CP045921.1"/>
</dbReference>
<evidence type="ECO:0000313" key="2">
    <source>
        <dbReference type="Proteomes" id="UP001059824"/>
    </source>
</evidence>